<organism evidence="1 2">
    <name type="scientific">Brotocaccenecus cirricatena</name>
    <dbReference type="NCBI Taxonomy" id="3064195"/>
    <lineage>
        <taxon>Bacteria</taxon>
        <taxon>Bacillati</taxon>
        <taxon>Bacillota</taxon>
        <taxon>Clostridia</taxon>
        <taxon>Eubacteriales</taxon>
        <taxon>Oscillospiraceae</taxon>
        <taxon>Brotocaccenecus</taxon>
    </lineage>
</organism>
<dbReference type="AlphaFoldDB" id="A0AAE3AGA8"/>
<evidence type="ECO:0000313" key="2">
    <source>
        <dbReference type="Proteomes" id="UP001199319"/>
    </source>
</evidence>
<comment type="caution">
    <text evidence="1">The sequence shown here is derived from an EMBL/GenBank/DDBJ whole genome shotgun (WGS) entry which is preliminary data.</text>
</comment>
<dbReference type="Proteomes" id="UP001199319">
    <property type="component" value="Unassembled WGS sequence"/>
</dbReference>
<reference evidence="1" key="1">
    <citation type="submission" date="2021-10" db="EMBL/GenBank/DDBJ databases">
        <title>Anaerobic single-cell dispensing facilitates the cultivation of human gut bacteria.</title>
        <authorList>
            <person name="Afrizal A."/>
        </authorList>
    </citation>
    <scope>NUCLEOTIDE SEQUENCE</scope>
    <source>
        <strain evidence="1">CLA-AA-H272</strain>
    </source>
</reference>
<proteinExistence type="predicted"/>
<protein>
    <submittedName>
        <fullName evidence="1">DUF2284 domain-containing protein</fullName>
    </submittedName>
</protein>
<dbReference type="EMBL" id="JAJEPW010000057">
    <property type="protein sequence ID" value="MCC2130603.1"/>
    <property type="molecule type" value="Genomic_DNA"/>
</dbReference>
<dbReference type="Pfam" id="PF10050">
    <property type="entry name" value="DUF2284"/>
    <property type="match status" value="1"/>
</dbReference>
<name>A0AAE3AGA8_9FIRM</name>
<dbReference type="RefSeq" id="WP_302929759.1">
    <property type="nucleotide sequence ID" value="NZ_JAJEPW010000057.1"/>
</dbReference>
<dbReference type="InterPro" id="IPR019271">
    <property type="entry name" value="DUF2284_metal-binding"/>
</dbReference>
<evidence type="ECO:0000313" key="1">
    <source>
        <dbReference type="EMBL" id="MCC2130603.1"/>
    </source>
</evidence>
<accession>A0AAE3AGA8</accession>
<keyword evidence="2" id="KW-1185">Reference proteome</keyword>
<gene>
    <name evidence="1" type="ORF">LKD37_13970</name>
</gene>
<sequence>MNGSGYTIVQAGAEVPAEEFVRRYVDLADPAAGCRPCPDYGRFWTCPPYDVPAADYWAGFDTVLLEGMQFHFTPAMLERRFDPEELAEYTRRLTAEQARQMDRALRRQYPGAAVLTTGGCTLCEECTRPMGRPCRHPQAVGYSLESLGCDVGAAARGELGWELLWPRRDRLPRYLTLLCAVLR</sequence>